<evidence type="ECO:0000313" key="2">
    <source>
        <dbReference type="EMBL" id="KAJ7719883.1"/>
    </source>
</evidence>
<proteinExistence type="predicted"/>
<feature type="region of interest" description="Disordered" evidence="1">
    <location>
        <begin position="1"/>
        <end position="49"/>
    </location>
</feature>
<feature type="compositionally biased region" description="Acidic residues" evidence="1">
    <location>
        <begin position="19"/>
        <end position="40"/>
    </location>
</feature>
<dbReference type="AlphaFoldDB" id="A0AAD7MJ94"/>
<sequence length="970" mass="109925">MQTRRRKDLELEKKWVEGGLDEEDDEEEEEEVEEEEEDDTAPSPKPKAKLPATAHLCDFLSGSIHANHSRSTPLLRKAVEMTNCFGFLQRWIFADDPVRLGPGRLDREIVEVPRNANRRRAGSELTKYHNIWQFPVRSTGGDAERMPPAMTLGEPRRVHGRRNFPAIRAPDDLCNPVDSARYIPCIGATPSIREDKDESEESEDDEESDASEDEDDTDEATEKVPIDGGMSGPFVDIAELQMVNMAFHLDARLILCLGCRNAVPPSYVSRHVCEDEGRRIRRWSHSEDIKAEEIIKAILSHPACSSLSESDIYEKDNWRTHPAFKVDISTSKRAYRGIPIFYRCYGNQKCEKTAPSPGPWECPKHKAVTPVQAVLRGGHGIDGAKKWSKVIPCEEEERSIELNLGSVMRRTLDPFREELRADLRSPHLHPSLTALGIPGFLQNFDYSLLKRLQSAESLDREPLRRIEMLHMSHFKSMCSGLCQKNEFVRQQVMGTGTERSRLFDAPRTAKTVQRYAELEWGLITTVIASAKLTSLDLKSPLRLPQDAEALIADLWQLAEQERDHGDEIIHALDRLRDLLYFPAVTPDLAGDVFNSIPIAYVAMACLEEEGVFKPVVRLPPELIAPLQYALRLRGVYKLSGMPWEEMRRISAAQFTELSCARYDPRPSFLHWLDLKKLQVHGNTLDISCMAPRMQQIVKKLTKQFNESLLLDTTPPAACTAAWDPAGASSATRFHSFLSQLQATGKLGISFTRGVEDLQWDEEQGVRWLVQVDSFMRRFFGVIHVTGGLPMRLSQRVKAQLDHISPEYINGQQCLCLEAVGGKMAFRQVTGQLNVQRHLLPLDVSNLLRDYVELVRPLEACIVRSRTQHDDVATIDLNYSTQLFISFGVEFTPSISSRAVSNLLKEWLQLDINAQDYRQMATAIERQCLAPLDVENKRDHVDVGGVIRTTIVDLRELMLKQSTAWHKLLGF</sequence>
<dbReference type="Proteomes" id="UP001215280">
    <property type="component" value="Unassembled WGS sequence"/>
</dbReference>
<dbReference type="EMBL" id="JARJLG010000286">
    <property type="protein sequence ID" value="KAJ7719883.1"/>
    <property type="molecule type" value="Genomic_DNA"/>
</dbReference>
<feature type="region of interest" description="Disordered" evidence="1">
    <location>
        <begin position="188"/>
        <end position="231"/>
    </location>
</feature>
<keyword evidence="3" id="KW-1185">Reference proteome</keyword>
<accession>A0AAD7MJ94</accession>
<reference evidence="2" key="1">
    <citation type="submission" date="2023-03" db="EMBL/GenBank/DDBJ databases">
        <title>Massive genome expansion in bonnet fungi (Mycena s.s.) driven by repeated elements and novel gene families across ecological guilds.</title>
        <authorList>
            <consortium name="Lawrence Berkeley National Laboratory"/>
            <person name="Harder C.B."/>
            <person name="Miyauchi S."/>
            <person name="Viragh M."/>
            <person name="Kuo A."/>
            <person name="Thoen E."/>
            <person name="Andreopoulos B."/>
            <person name="Lu D."/>
            <person name="Skrede I."/>
            <person name="Drula E."/>
            <person name="Henrissat B."/>
            <person name="Morin E."/>
            <person name="Kohler A."/>
            <person name="Barry K."/>
            <person name="LaButti K."/>
            <person name="Morin E."/>
            <person name="Salamov A."/>
            <person name="Lipzen A."/>
            <person name="Mereny Z."/>
            <person name="Hegedus B."/>
            <person name="Baldrian P."/>
            <person name="Stursova M."/>
            <person name="Weitz H."/>
            <person name="Taylor A."/>
            <person name="Grigoriev I.V."/>
            <person name="Nagy L.G."/>
            <person name="Martin F."/>
            <person name="Kauserud H."/>
        </authorList>
    </citation>
    <scope>NUCLEOTIDE SEQUENCE</scope>
    <source>
        <strain evidence="2">CBHHK188m</strain>
    </source>
</reference>
<name>A0AAD7MJ94_9AGAR</name>
<comment type="caution">
    <text evidence="2">The sequence shown here is derived from an EMBL/GenBank/DDBJ whole genome shotgun (WGS) entry which is preliminary data.</text>
</comment>
<protein>
    <submittedName>
        <fullName evidence="2">Uncharacterized protein</fullName>
    </submittedName>
</protein>
<feature type="compositionally biased region" description="Acidic residues" evidence="1">
    <location>
        <begin position="197"/>
        <end position="219"/>
    </location>
</feature>
<organism evidence="2 3">
    <name type="scientific">Mycena maculata</name>
    <dbReference type="NCBI Taxonomy" id="230809"/>
    <lineage>
        <taxon>Eukaryota</taxon>
        <taxon>Fungi</taxon>
        <taxon>Dikarya</taxon>
        <taxon>Basidiomycota</taxon>
        <taxon>Agaricomycotina</taxon>
        <taxon>Agaricomycetes</taxon>
        <taxon>Agaricomycetidae</taxon>
        <taxon>Agaricales</taxon>
        <taxon>Marasmiineae</taxon>
        <taxon>Mycenaceae</taxon>
        <taxon>Mycena</taxon>
    </lineage>
</organism>
<evidence type="ECO:0000256" key="1">
    <source>
        <dbReference type="SAM" id="MobiDB-lite"/>
    </source>
</evidence>
<feature type="compositionally biased region" description="Basic and acidic residues" evidence="1">
    <location>
        <begin position="7"/>
        <end position="16"/>
    </location>
</feature>
<gene>
    <name evidence="2" type="ORF">DFH07DRAFT_784545</name>
</gene>
<evidence type="ECO:0000313" key="3">
    <source>
        <dbReference type="Proteomes" id="UP001215280"/>
    </source>
</evidence>